<protein>
    <submittedName>
        <fullName evidence="2">Head completion/stabilization protein</fullName>
    </submittedName>
</protein>
<dbReference type="Proteomes" id="UP001269267">
    <property type="component" value="Unassembled WGS sequence"/>
</dbReference>
<keyword evidence="3" id="KW-1185">Reference proteome</keyword>
<sequence length="158" mass="17609">MSDIATTDTGTNETSERALPNNGFWPDIDPGQPPRMHYQVIDGLSKGPLLENALIEAMTPVNSALMPWQAEKEKAGYSALSAVHVPLWQDEDAYHCLYLRALFSTAFAKLLETYPYIDISPLGMERAKAIGGFWRDATWAVSEILERPVRADILTNLE</sequence>
<evidence type="ECO:0000313" key="3">
    <source>
        <dbReference type="Proteomes" id="UP001269267"/>
    </source>
</evidence>
<organism evidence="2 3">
    <name type="scientific">Vreelandella gomseomensis</name>
    <dbReference type="NCBI Taxonomy" id="370766"/>
    <lineage>
        <taxon>Bacteria</taxon>
        <taxon>Pseudomonadati</taxon>
        <taxon>Pseudomonadota</taxon>
        <taxon>Gammaproteobacteria</taxon>
        <taxon>Oceanospirillales</taxon>
        <taxon>Halomonadaceae</taxon>
        <taxon>Vreelandella</taxon>
    </lineage>
</organism>
<feature type="compositionally biased region" description="Polar residues" evidence="1">
    <location>
        <begin position="1"/>
        <end position="13"/>
    </location>
</feature>
<evidence type="ECO:0000256" key="1">
    <source>
        <dbReference type="SAM" id="MobiDB-lite"/>
    </source>
</evidence>
<name>A0ABU1G929_9GAMM</name>
<evidence type="ECO:0000313" key="2">
    <source>
        <dbReference type="EMBL" id="MDR5873792.1"/>
    </source>
</evidence>
<dbReference type="EMBL" id="JARWAI010000002">
    <property type="protein sequence ID" value="MDR5873792.1"/>
    <property type="molecule type" value="Genomic_DNA"/>
</dbReference>
<dbReference type="InterPro" id="IPR009225">
    <property type="entry name" value="Phage_head_completion_GpL"/>
</dbReference>
<dbReference type="Pfam" id="PF05926">
    <property type="entry name" value="Phage_GPL"/>
    <property type="match status" value="1"/>
</dbReference>
<accession>A0ABU1G929</accession>
<gene>
    <name evidence="2" type="ORF">QC815_02555</name>
</gene>
<dbReference type="RefSeq" id="WP_309766794.1">
    <property type="nucleotide sequence ID" value="NZ_JARWAI010000002.1"/>
</dbReference>
<reference evidence="2 3" key="1">
    <citation type="submission" date="2023-04" db="EMBL/GenBank/DDBJ databases">
        <title>A long-awaited taxogenomic arrangement of the family Halomonadaceae.</title>
        <authorList>
            <person name="De La Haba R."/>
            <person name="Chuvochina M."/>
            <person name="Wittouck S."/>
            <person name="Arahal D.R."/>
            <person name="Sanchez-Porro C."/>
            <person name="Hugenholtz P."/>
            <person name="Ventosa A."/>
        </authorList>
    </citation>
    <scope>NUCLEOTIDE SEQUENCE [LARGE SCALE GENOMIC DNA]</scope>
    <source>
        <strain evidence="2 3">DSM 18042</strain>
    </source>
</reference>
<feature type="region of interest" description="Disordered" evidence="1">
    <location>
        <begin position="1"/>
        <end position="24"/>
    </location>
</feature>
<comment type="caution">
    <text evidence="2">The sequence shown here is derived from an EMBL/GenBank/DDBJ whole genome shotgun (WGS) entry which is preliminary data.</text>
</comment>
<proteinExistence type="predicted"/>